<evidence type="ECO:0000313" key="3">
    <source>
        <dbReference type="Proteomes" id="UP000316688"/>
    </source>
</evidence>
<dbReference type="Proteomes" id="UP000316688">
    <property type="component" value="Unassembled WGS sequence"/>
</dbReference>
<feature type="region of interest" description="Disordered" evidence="1">
    <location>
        <begin position="20"/>
        <end position="59"/>
    </location>
</feature>
<proteinExistence type="predicted"/>
<evidence type="ECO:0000256" key="1">
    <source>
        <dbReference type="SAM" id="MobiDB-lite"/>
    </source>
</evidence>
<name>A0A557RKM7_9GAMM</name>
<evidence type="ECO:0000313" key="2">
    <source>
        <dbReference type="EMBL" id="TVO65717.1"/>
    </source>
</evidence>
<comment type="caution">
    <text evidence="2">The sequence shown here is derived from an EMBL/GenBank/DDBJ whole genome shotgun (WGS) entry which is preliminary data.</text>
</comment>
<reference evidence="2 3" key="1">
    <citation type="submission" date="2019-07" db="EMBL/GenBank/DDBJ databases">
        <title>Reclasification of Spiribacter aquaticus.</title>
        <authorList>
            <person name="Leon M.J."/>
            <person name="Sanchez-Porro C."/>
            <person name="Ventosa A."/>
        </authorList>
    </citation>
    <scope>NUCLEOTIDE SEQUENCE [LARGE SCALE GENOMIC DNA]</scope>
    <source>
        <strain evidence="2 3">SP30</strain>
    </source>
</reference>
<dbReference type="RefSeq" id="WP_144347754.1">
    <property type="nucleotide sequence ID" value="NZ_VMKP01000002.1"/>
</dbReference>
<organism evidence="2 3">
    <name type="scientific">Spiribacter aquaticus</name>
    <dbReference type="NCBI Taxonomy" id="1935996"/>
    <lineage>
        <taxon>Bacteria</taxon>
        <taxon>Pseudomonadati</taxon>
        <taxon>Pseudomonadota</taxon>
        <taxon>Gammaproteobacteria</taxon>
        <taxon>Chromatiales</taxon>
        <taxon>Ectothiorhodospiraceae</taxon>
        <taxon>Spiribacter</taxon>
    </lineage>
</organism>
<sequence length="59" mass="5902">MALLVGISANLFAHGGGLDRHGCHNDGSTGEYHCHQGPLAGQSFPSEQAAVDQGLGAGS</sequence>
<keyword evidence="3" id="KW-1185">Reference proteome</keyword>
<accession>A0A557RKM7</accession>
<protein>
    <submittedName>
        <fullName evidence="2">YHYH domain-containing protein</fullName>
    </submittedName>
</protein>
<dbReference type="InterPro" id="IPR047773">
    <property type="entry name" value="YHYH_dom_bact"/>
</dbReference>
<gene>
    <name evidence="2" type="ORF">FPL11_05575</name>
</gene>
<dbReference type="AlphaFoldDB" id="A0A557RKM7"/>
<dbReference type="NCBIfam" id="NF033223">
    <property type="entry name" value="YHYH_alt"/>
    <property type="match status" value="1"/>
</dbReference>
<dbReference type="EMBL" id="VMKP01000002">
    <property type="protein sequence ID" value="TVO65717.1"/>
    <property type="molecule type" value="Genomic_DNA"/>
</dbReference>